<feature type="transmembrane region" description="Helical" evidence="6">
    <location>
        <begin position="158"/>
        <end position="180"/>
    </location>
</feature>
<evidence type="ECO:0000256" key="5">
    <source>
        <dbReference type="ARBA" id="ARBA00023136"/>
    </source>
</evidence>
<reference evidence="8 9" key="1">
    <citation type="submission" date="2020-02" db="EMBL/GenBank/DDBJ databases">
        <title>Aliifodinibius halophilus 2W32, complete genome.</title>
        <authorList>
            <person name="Li Y."/>
            <person name="Wu S."/>
        </authorList>
    </citation>
    <scope>NUCLEOTIDE SEQUENCE [LARGE SCALE GENOMIC DNA]</scope>
    <source>
        <strain evidence="8 9">2W32</strain>
    </source>
</reference>
<sequence length="303" mass="33033">MASSSKKVIYAALIGNGLISITKFFAAFFTGSAAMMSEGIHSVVDTGNQLLLLLGLKKAKKPADKEFPFGHGKEIYFWSFVVAIMIFAVGAGISIYEGIHSLSDPHPIENPLINYIVLGLAMVFEGFAWYFAWKEFNAARGERGYYEAVRKEKNPTTFVVLFEDTAAMLGLVVAFIGIGLGQITGLHFFDGIASIIIGLILGCTAAWLAYETKGLLIGESADKEIIKGIHAIASDHDAIIKVNEALTMHMGPEYILVNISVDFSDSLGVSTLENDISRITKEIKTQFPLVKRVFIEAEDASEH</sequence>
<dbReference type="InterPro" id="IPR027469">
    <property type="entry name" value="Cation_efflux_TMD_sf"/>
</dbReference>
<dbReference type="Gene3D" id="3.30.70.1350">
    <property type="entry name" value="Cation efflux protein, cytoplasmic domain"/>
    <property type="match status" value="1"/>
</dbReference>
<dbReference type="GO" id="GO:0008324">
    <property type="term" value="F:monoatomic cation transmembrane transporter activity"/>
    <property type="evidence" value="ECO:0007669"/>
    <property type="project" value="InterPro"/>
</dbReference>
<organism evidence="8 9">
    <name type="scientific">Fodinibius halophilus</name>
    <dbReference type="NCBI Taxonomy" id="1736908"/>
    <lineage>
        <taxon>Bacteria</taxon>
        <taxon>Pseudomonadati</taxon>
        <taxon>Balneolota</taxon>
        <taxon>Balneolia</taxon>
        <taxon>Balneolales</taxon>
        <taxon>Balneolaceae</taxon>
        <taxon>Fodinibius</taxon>
    </lineage>
</organism>
<dbReference type="RefSeq" id="WP_165267106.1">
    <property type="nucleotide sequence ID" value="NZ_JAALLS010000006.1"/>
</dbReference>
<dbReference type="SUPFAM" id="SSF161111">
    <property type="entry name" value="Cation efflux protein transmembrane domain-like"/>
    <property type="match status" value="1"/>
</dbReference>
<dbReference type="SUPFAM" id="SSF160240">
    <property type="entry name" value="Cation efflux protein cytoplasmic domain-like"/>
    <property type="match status" value="1"/>
</dbReference>
<keyword evidence="3 6" id="KW-0812">Transmembrane</keyword>
<dbReference type="PANTHER" id="PTHR13414">
    <property type="entry name" value="HUEL-CATION TRANSPORTER"/>
    <property type="match status" value="1"/>
</dbReference>
<accession>A0A6M1SWG4</accession>
<dbReference type="Proteomes" id="UP000479132">
    <property type="component" value="Unassembled WGS sequence"/>
</dbReference>
<name>A0A6M1SWG4_9BACT</name>
<evidence type="ECO:0000256" key="1">
    <source>
        <dbReference type="ARBA" id="ARBA00004141"/>
    </source>
</evidence>
<dbReference type="InterPro" id="IPR002524">
    <property type="entry name" value="Cation_efflux"/>
</dbReference>
<feature type="transmembrane region" description="Helical" evidence="6">
    <location>
        <begin position="112"/>
        <end position="133"/>
    </location>
</feature>
<keyword evidence="4 6" id="KW-1133">Transmembrane helix</keyword>
<keyword evidence="2" id="KW-0813">Transport</keyword>
<keyword evidence="9" id="KW-1185">Reference proteome</keyword>
<dbReference type="NCBIfam" id="TIGR01297">
    <property type="entry name" value="CDF"/>
    <property type="match status" value="1"/>
</dbReference>
<feature type="transmembrane region" description="Helical" evidence="6">
    <location>
        <begin position="75"/>
        <end position="96"/>
    </location>
</feature>
<dbReference type="EMBL" id="JAALLS010000006">
    <property type="protein sequence ID" value="NGP87906.1"/>
    <property type="molecule type" value="Genomic_DNA"/>
</dbReference>
<dbReference type="Gene3D" id="1.20.1510.10">
    <property type="entry name" value="Cation efflux protein transmembrane domain"/>
    <property type="match status" value="1"/>
</dbReference>
<dbReference type="GO" id="GO:0006829">
    <property type="term" value="P:zinc ion transport"/>
    <property type="evidence" value="ECO:0007669"/>
    <property type="project" value="InterPro"/>
</dbReference>
<comment type="subcellular location">
    <subcellularLocation>
        <location evidence="1">Membrane</location>
        <topology evidence="1">Multi-pass membrane protein</topology>
    </subcellularLocation>
</comment>
<comment type="caution">
    <text evidence="8">The sequence shown here is derived from an EMBL/GenBank/DDBJ whole genome shotgun (WGS) entry which is preliminary data.</text>
</comment>
<dbReference type="InterPro" id="IPR040177">
    <property type="entry name" value="SLC30A9"/>
</dbReference>
<evidence type="ECO:0000256" key="6">
    <source>
        <dbReference type="SAM" id="Phobius"/>
    </source>
</evidence>
<proteinExistence type="predicted"/>
<evidence type="ECO:0000313" key="9">
    <source>
        <dbReference type="Proteomes" id="UP000479132"/>
    </source>
</evidence>
<protein>
    <submittedName>
        <fullName evidence="8">Cation transporter</fullName>
    </submittedName>
</protein>
<dbReference type="PANTHER" id="PTHR13414:SF9">
    <property type="entry name" value="PROTON-COUPLED ZINC ANTIPORTER SLC30A9, MITOCHONDRIAL"/>
    <property type="match status" value="1"/>
</dbReference>
<feature type="domain" description="Cation efflux protein transmembrane" evidence="7">
    <location>
        <begin position="10"/>
        <end position="214"/>
    </location>
</feature>
<evidence type="ECO:0000256" key="3">
    <source>
        <dbReference type="ARBA" id="ARBA00022692"/>
    </source>
</evidence>
<evidence type="ECO:0000256" key="2">
    <source>
        <dbReference type="ARBA" id="ARBA00022448"/>
    </source>
</evidence>
<feature type="transmembrane region" description="Helical" evidence="6">
    <location>
        <begin position="7"/>
        <end position="29"/>
    </location>
</feature>
<evidence type="ECO:0000256" key="4">
    <source>
        <dbReference type="ARBA" id="ARBA00022989"/>
    </source>
</evidence>
<keyword evidence="5 6" id="KW-0472">Membrane</keyword>
<dbReference type="InterPro" id="IPR036837">
    <property type="entry name" value="Cation_efflux_CTD_sf"/>
</dbReference>
<evidence type="ECO:0000259" key="7">
    <source>
        <dbReference type="Pfam" id="PF01545"/>
    </source>
</evidence>
<dbReference type="InterPro" id="IPR058533">
    <property type="entry name" value="Cation_efflux_TM"/>
</dbReference>
<gene>
    <name evidence="8" type="ORF">G3569_06045</name>
</gene>
<dbReference type="Pfam" id="PF01545">
    <property type="entry name" value="Cation_efflux"/>
    <property type="match status" value="1"/>
</dbReference>
<dbReference type="GO" id="GO:0016020">
    <property type="term" value="C:membrane"/>
    <property type="evidence" value="ECO:0007669"/>
    <property type="project" value="UniProtKB-SubCell"/>
</dbReference>
<feature type="transmembrane region" description="Helical" evidence="6">
    <location>
        <begin position="192"/>
        <end position="210"/>
    </location>
</feature>
<evidence type="ECO:0000313" key="8">
    <source>
        <dbReference type="EMBL" id="NGP87906.1"/>
    </source>
</evidence>
<feature type="transmembrane region" description="Helical" evidence="6">
    <location>
        <begin position="35"/>
        <end position="54"/>
    </location>
</feature>
<dbReference type="AlphaFoldDB" id="A0A6M1SWG4"/>